<dbReference type="SMART" id="SM00382">
    <property type="entry name" value="AAA"/>
    <property type="match status" value="1"/>
</dbReference>
<accession>A0AAU7QSV1</accession>
<dbReference type="GO" id="GO:0046983">
    <property type="term" value="F:protein dimerization activity"/>
    <property type="evidence" value="ECO:0007669"/>
    <property type="project" value="UniProtKB-UniRule"/>
</dbReference>
<evidence type="ECO:0000256" key="4">
    <source>
        <dbReference type="PROSITE-ProRule" id="PRU01250"/>
    </source>
</evidence>
<dbReference type="PANTHER" id="PTHR48102:SF7">
    <property type="entry name" value="ATP-DEPENDENT CLP PROTEASE ATP-BINDING SUBUNIT CLPX-LIKE, MITOCHONDRIAL"/>
    <property type="match status" value="1"/>
</dbReference>
<dbReference type="InterPro" id="IPR003593">
    <property type="entry name" value="AAA+_ATPase"/>
</dbReference>
<dbReference type="GO" id="GO:0008270">
    <property type="term" value="F:zinc ion binding"/>
    <property type="evidence" value="ECO:0007669"/>
    <property type="project" value="UniProtKB-UniRule"/>
</dbReference>
<dbReference type="InterPro" id="IPR027417">
    <property type="entry name" value="P-loop_NTPase"/>
</dbReference>
<feature type="domain" description="ClpX-type ZB" evidence="5">
    <location>
        <begin position="1"/>
        <end position="45"/>
    </location>
</feature>
<reference evidence="6" key="1">
    <citation type="submission" date="2024-06" db="EMBL/GenBank/DDBJ databases">
        <title>Diversity, functionality, and evolutionary history of bacterial symbionts in false click beetles (Coleoptera, Throscidae).</title>
        <authorList>
            <person name="Wierz J.C."/>
            <person name="Malm H."/>
            <person name="Kaltenpoth M."/>
            <person name="Engl T."/>
        </authorList>
    </citation>
    <scope>NUCLEOTIDE SEQUENCE</scope>
    <source>
        <strain evidence="6">AspAUS03</strain>
    </source>
</reference>
<dbReference type="Pfam" id="PF07724">
    <property type="entry name" value="AAA_2"/>
    <property type="match status" value="1"/>
</dbReference>
<dbReference type="Pfam" id="PF06689">
    <property type="entry name" value="zf-C4_ClpX"/>
    <property type="match status" value="1"/>
</dbReference>
<keyword evidence="3 4" id="KW-0143">Chaperone</keyword>
<feature type="binding site" evidence="4">
    <location>
        <position position="29"/>
    </location>
    <ligand>
        <name>Zn(2+)</name>
        <dbReference type="ChEBI" id="CHEBI:29105"/>
    </ligand>
</feature>
<name>A0AAU7QSV1_9FLAO</name>
<dbReference type="PROSITE" id="PS51902">
    <property type="entry name" value="CLPX_ZB"/>
    <property type="match status" value="1"/>
</dbReference>
<dbReference type="GO" id="GO:0140662">
    <property type="term" value="F:ATP-dependent protein folding chaperone"/>
    <property type="evidence" value="ECO:0007669"/>
    <property type="project" value="InterPro"/>
</dbReference>
<evidence type="ECO:0000256" key="3">
    <source>
        <dbReference type="ARBA" id="ARBA00023186"/>
    </source>
</evidence>
<dbReference type="PANTHER" id="PTHR48102">
    <property type="entry name" value="ATP-DEPENDENT CLP PROTEASE ATP-BINDING SUBUNIT CLPX-LIKE, MITOCHONDRIAL-RELATED"/>
    <property type="match status" value="1"/>
</dbReference>
<evidence type="ECO:0000256" key="1">
    <source>
        <dbReference type="ARBA" id="ARBA00022723"/>
    </source>
</evidence>
<dbReference type="NCBIfam" id="TIGR00382">
    <property type="entry name" value="clpX"/>
    <property type="match status" value="1"/>
</dbReference>
<dbReference type="SUPFAM" id="SSF57716">
    <property type="entry name" value="Glucocorticoid receptor-like (DNA-binding domain)"/>
    <property type="match status" value="1"/>
</dbReference>
<dbReference type="NCBIfam" id="NF003745">
    <property type="entry name" value="PRK05342.1"/>
    <property type="match status" value="1"/>
</dbReference>
<keyword evidence="6" id="KW-0547">Nucleotide-binding</keyword>
<dbReference type="InterPro" id="IPR038366">
    <property type="entry name" value="Znf_CppX_C4_sf"/>
</dbReference>
<protein>
    <submittedName>
        <fullName evidence="6">ATP-dependent Clp protease ATP-binding subunit ClpX</fullName>
    </submittedName>
</protein>
<dbReference type="InterPro" id="IPR003959">
    <property type="entry name" value="ATPase_AAA_core"/>
</dbReference>
<keyword evidence="6" id="KW-0645">Protease</keyword>
<dbReference type="SUPFAM" id="SSF52540">
    <property type="entry name" value="P-loop containing nucleoside triphosphate hydrolases"/>
    <property type="match status" value="1"/>
</dbReference>
<sequence length="397" mass="46724">MLKCSFCSRYRYEVYLFIHRINIYICNICIKKFHKILQNNNMFKSRMYFIFNKMRNLTPIGIKKHLDKYLVGQYQAKKTLSVSVYIHYKRIINNFFLLNNINVEKSNIILIGPTGSGKTYLLKTISKLLNVPFVIVNSTSFTESGYVGEDVENILYKLFQKANYSISLTEIGIVFIDEIDKICKKNNRDYISKDISGEGVQQALLKLLEDSIIDIPVVNTKGFIRRETIRIRTKNILFIVGGAFVNLSNNIYNRKNKSTIGYKYSVNNRFDREDMYKYITHKDLINYGFIPEFIGRLPIIAYTNKLKLKDFYNIIFKVKNSILIQFKKIFELENKIFYISKNSIKVIVRHCLSLQIGARGLKNIFGRVFRDIIYNINKINNNIFINKKFIINLLKYE</sequence>
<evidence type="ECO:0000256" key="2">
    <source>
        <dbReference type="ARBA" id="ARBA00022833"/>
    </source>
</evidence>
<dbReference type="InterPro" id="IPR050052">
    <property type="entry name" value="ATP-dep_Clp_protease_ClpX"/>
</dbReference>
<comment type="similarity">
    <text evidence="4">Belongs to the ClpX chaperone family.</text>
</comment>
<dbReference type="InterPro" id="IPR010603">
    <property type="entry name" value="Znf_CppX_C4"/>
</dbReference>
<dbReference type="InterPro" id="IPR004487">
    <property type="entry name" value="Clp_protease_ATP-bd_su_ClpX"/>
</dbReference>
<feature type="binding site" evidence="4">
    <location>
        <position position="7"/>
    </location>
    <ligand>
        <name>Zn(2+)</name>
        <dbReference type="ChEBI" id="CHEBI:29105"/>
    </ligand>
</feature>
<feature type="binding site" evidence="4">
    <location>
        <position position="26"/>
    </location>
    <ligand>
        <name>Zn(2+)</name>
        <dbReference type="ChEBI" id="CHEBI:29105"/>
    </ligand>
</feature>
<dbReference type="AlphaFoldDB" id="A0AAU7QSV1"/>
<keyword evidence="6" id="KW-0067">ATP-binding</keyword>
<feature type="binding site" evidence="4">
    <location>
        <position position="4"/>
    </location>
    <ligand>
        <name>Zn(2+)</name>
        <dbReference type="ChEBI" id="CHEBI:29105"/>
    </ligand>
</feature>
<dbReference type="GO" id="GO:0051082">
    <property type="term" value="F:unfolded protein binding"/>
    <property type="evidence" value="ECO:0007669"/>
    <property type="project" value="UniProtKB-UniRule"/>
</dbReference>
<keyword evidence="1 4" id="KW-0479">Metal-binding</keyword>
<dbReference type="Gene3D" id="1.10.8.60">
    <property type="match status" value="1"/>
</dbReference>
<dbReference type="InterPro" id="IPR059188">
    <property type="entry name" value="Znf_CLPX-like"/>
</dbReference>
<dbReference type="Gene3D" id="6.20.220.10">
    <property type="entry name" value="ClpX chaperone, C4-type zinc finger domain"/>
    <property type="match status" value="1"/>
</dbReference>
<dbReference type="SMART" id="SM00994">
    <property type="entry name" value="zf-C4_ClpX"/>
    <property type="match status" value="1"/>
</dbReference>
<proteinExistence type="inferred from homology"/>
<gene>
    <name evidence="6" type="primary">clpX</name>
    <name evidence="6" type="ORF">ABPD24_00155</name>
</gene>
<dbReference type="GO" id="GO:0005524">
    <property type="term" value="F:ATP binding"/>
    <property type="evidence" value="ECO:0007669"/>
    <property type="project" value="UniProtKB-KW"/>
</dbReference>
<dbReference type="EMBL" id="CP157897">
    <property type="protein sequence ID" value="XBT18879.1"/>
    <property type="molecule type" value="Genomic_DNA"/>
</dbReference>
<evidence type="ECO:0000259" key="5">
    <source>
        <dbReference type="PROSITE" id="PS51902"/>
    </source>
</evidence>
<dbReference type="GO" id="GO:0016887">
    <property type="term" value="F:ATP hydrolysis activity"/>
    <property type="evidence" value="ECO:0007669"/>
    <property type="project" value="InterPro"/>
</dbReference>
<dbReference type="GO" id="GO:0008233">
    <property type="term" value="F:peptidase activity"/>
    <property type="evidence" value="ECO:0007669"/>
    <property type="project" value="UniProtKB-KW"/>
</dbReference>
<keyword evidence="6" id="KW-0378">Hydrolase</keyword>
<organism evidence="6">
    <name type="scientific">Candidatus Shikimatogenerans sp. AspAUS03</name>
    <dbReference type="NCBI Taxonomy" id="3158563"/>
    <lineage>
        <taxon>Bacteria</taxon>
        <taxon>Pseudomonadati</taxon>
        <taxon>Bacteroidota</taxon>
        <taxon>Flavobacteriia</taxon>
        <taxon>Flavobacteriales</taxon>
        <taxon>Candidatus Shikimatogenerans</taxon>
    </lineage>
</organism>
<dbReference type="Gene3D" id="3.40.50.300">
    <property type="entry name" value="P-loop containing nucleotide triphosphate hydrolases"/>
    <property type="match status" value="1"/>
</dbReference>
<keyword evidence="2 4" id="KW-0862">Zinc</keyword>
<dbReference type="GO" id="GO:0051603">
    <property type="term" value="P:proteolysis involved in protein catabolic process"/>
    <property type="evidence" value="ECO:0007669"/>
    <property type="project" value="TreeGrafter"/>
</dbReference>
<evidence type="ECO:0000313" key="6">
    <source>
        <dbReference type="EMBL" id="XBT18879.1"/>
    </source>
</evidence>